<accession>A0A291GRQ5</accession>
<dbReference type="Pfam" id="PF12558">
    <property type="entry name" value="DUF3744"/>
    <property type="match status" value="1"/>
</dbReference>
<dbReference type="PROSITE" id="PS00211">
    <property type="entry name" value="ABC_TRANSPORTER_1"/>
    <property type="match status" value="2"/>
</dbReference>
<comment type="function">
    <text evidence="6">Probably part of an ABC transporter complex. Responsible for energy coupling to the transport system.</text>
</comment>
<dbReference type="OrthoDB" id="4787388at2"/>
<dbReference type="InterPro" id="IPR050095">
    <property type="entry name" value="ECF_ABC_transporter_ATP-bd"/>
</dbReference>
<dbReference type="KEGG" id="brz:CFK38_15650"/>
<evidence type="ECO:0000256" key="6">
    <source>
        <dbReference type="ARBA" id="ARBA00025157"/>
    </source>
</evidence>
<evidence type="ECO:0000256" key="5">
    <source>
        <dbReference type="ARBA" id="ARBA00022840"/>
    </source>
</evidence>
<evidence type="ECO:0000256" key="2">
    <source>
        <dbReference type="ARBA" id="ARBA00022448"/>
    </source>
</evidence>
<gene>
    <name evidence="8" type="ORF">CFK38_15650</name>
</gene>
<keyword evidence="2" id="KW-0813">Transport</keyword>
<dbReference type="Proteomes" id="UP000218165">
    <property type="component" value="Chromosome"/>
</dbReference>
<organism evidence="8 9">
    <name type="scientific">Brachybacterium vulturis</name>
    <dbReference type="NCBI Taxonomy" id="2017484"/>
    <lineage>
        <taxon>Bacteria</taxon>
        <taxon>Bacillati</taxon>
        <taxon>Actinomycetota</taxon>
        <taxon>Actinomycetes</taxon>
        <taxon>Micrococcales</taxon>
        <taxon>Dermabacteraceae</taxon>
        <taxon>Brachybacterium</taxon>
    </lineage>
</organism>
<dbReference type="Gene3D" id="3.40.50.300">
    <property type="entry name" value="P-loop containing nucleotide triphosphate hydrolases"/>
    <property type="match status" value="2"/>
</dbReference>
<dbReference type="InterPro" id="IPR027417">
    <property type="entry name" value="P-loop_NTPase"/>
</dbReference>
<comment type="similarity">
    <text evidence="1">Belongs to the ABC transporter superfamily.</text>
</comment>
<dbReference type="InterPro" id="IPR003593">
    <property type="entry name" value="AAA+_ATPase"/>
</dbReference>
<evidence type="ECO:0000256" key="4">
    <source>
        <dbReference type="ARBA" id="ARBA00022741"/>
    </source>
</evidence>
<dbReference type="SUPFAM" id="SSF52540">
    <property type="entry name" value="P-loop containing nucleoside triphosphate hydrolases"/>
    <property type="match status" value="2"/>
</dbReference>
<evidence type="ECO:0000256" key="3">
    <source>
        <dbReference type="ARBA" id="ARBA00022737"/>
    </source>
</evidence>
<dbReference type="RefSeq" id="WP_096803910.1">
    <property type="nucleotide sequence ID" value="NZ_CP023563.1"/>
</dbReference>
<evidence type="ECO:0000313" key="9">
    <source>
        <dbReference type="Proteomes" id="UP000218165"/>
    </source>
</evidence>
<dbReference type="InterPro" id="IPR015856">
    <property type="entry name" value="ABC_transpr_CbiO/EcfA_su"/>
</dbReference>
<keyword evidence="5 8" id="KW-0067">ATP-binding</keyword>
<dbReference type="AlphaFoldDB" id="A0A291GRQ5"/>
<evidence type="ECO:0000259" key="7">
    <source>
        <dbReference type="PROSITE" id="PS50893"/>
    </source>
</evidence>
<keyword evidence="9" id="KW-1185">Reference proteome</keyword>
<feature type="domain" description="ABC transporter" evidence="7">
    <location>
        <begin position="14"/>
        <end position="255"/>
    </location>
</feature>
<dbReference type="EMBL" id="CP023563">
    <property type="protein sequence ID" value="ATG52800.1"/>
    <property type="molecule type" value="Genomic_DNA"/>
</dbReference>
<proteinExistence type="inferred from homology"/>
<dbReference type="PANTHER" id="PTHR43553:SF24">
    <property type="entry name" value="ENERGY-COUPLING FACTOR TRANSPORTER ATP-BINDING PROTEIN ECFA1"/>
    <property type="match status" value="1"/>
</dbReference>
<dbReference type="CDD" id="cd03225">
    <property type="entry name" value="ABC_cobalt_CbiO_domain1"/>
    <property type="match status" value="2"/>
</dbReference>
<dbReference type="GO" id="GO:0016887">
    <property type="term" value="F:ATP hydrolysis activity"/>
    <property type="evidence" value="ECO:0007669"/>
    <property type="project" value="InterPro"/>
</dbReference>
<evidence type="ECO:0000313" key="8">
    <source>
        <dbReference type="EMBL" id="ATG52800.1"/>
    </source>
</evidence>
<dbReference type="SMART" id="SM00382">
    <property type="entry name" value="AAA"/>
    <property type="match status" value="2"/>
</dbReference>
<dbReference type="PANTHER" id="PTHR43553">
    <property type="entry name" value="HEAVY METAL TRANSPORTER"/>
    <property type="match status" value="1"/>
</dbReference>
<dbReference type="InterPro" id="IPR017871">
    <property type="entry name" value="ABC_transporter-like_CS"/>
</dbReference>
<dbReference type="NCBIfam" id="NF010167">
    <property type="entry name" value="PRK13648.1"/>
    <property type="match status" value="2"/>
</dbReference>
<keyword evidence="4" id="KW-0547">Nucleotide-binding</keyword>
<dbReference type="InterPro" id="IPR022216">
    <property type="entry name" value="ABC_Co_transporter"/>
</dbReference>
<dbReference type="PROSITE" id="PS50893">
    <property type="entry name" value="ABC_TRANSPORTER_2"/>
    <property type="match status" value="2"/>
</dbReference>
<dbReference type="GO" id="GO:0005524">
    <property type="term" value="F:ATP binding"/>
    <property type="evidence" value="ECO:0007669"/>
    <property type="project" value="UniProtKB-KW"/>
</dbReference>
<feature type="domain" description="ABC transporter" evidence="7">
    <location>
        <begin position="323"/>
        <end position="555"/>
    </location>
</feature>
<sequence length="593" mass="63632">MASASRSSRGDPLIELSGYSFQYRAQSAPTLHDIDLLVRRGEKIAIVGASGSGKSTLISAINGLIPHHHRGTAHGTLRVLGKDPAQVQLVETASAVGTVLQDSNSQFVGLTVAEDIAFSLENQQVPHGEMPARITRAAELAGIDDHLTQSPHDLSGGQKQRVAIAGVLVDDVEVLLLDEPLANLDPATGRATVQLLDALHRDHDRTILIVEHRLEEVLHHDVDRIVLMDEGRIVADAAPDEIIASGLLEQHGIRPPLHVAALRYAGTPVQARQRPSRSMDIALTPQQIEAVRAWVGSPASEGTEADAGLPAPSPAPALELSSVRSELLVGPARTALVLDGIDARVEQGEMIGVLGSNGAGKSTLARVICGFEKATGGTVRIGGVDASGWSLAERGERVGFVLQEPGQMLSQPRVIDEITLGLRVRGIAEEEREQRLASVLEVCGLRPFRSWPLSALSHGQKKRVSIASVLALEPEVLLLDEPTAGQDFAHYTEFMEFLRQVNGSGTTVVLITHDMHLALEYTDRVLVLSGGMLLADADPAVVLTDPELTRRADLVTTGLYDLARRCGITDPHALVHRFVAADRQSRRTPEESR</sequence>
<name>A0A291GRQ5_9MICO</name>
<dbReference type="GO" id="GO:0043190">
    <property type="term" value="C:ATP-binding cassette (ABC) transporter complex"/>
    <property type="evidence" value="ECO:0007669"/>
    <property type="project" value="TreeGrafter"/>
</dbReference>
<reference evidence="9" key="1">
    <citation type="submission" date="2017-09" db="EMBL/GenBank/DDBJ databases">
        <title>Brachybacterium sp. VM2412.</title>
        <authorList>
            <person name="Tak E.J."/>
            <person name="Bae J.-W."/>
        </authorList>
    </citation>
    <scope>NUCLEOTIDE SEQUENCE [LARGE SCALE GENOMIC DNA]</scope>
    <source>
        <strain evidence="9">VM2412</strain>
    </source>
</reference>
<keyword evidence="3" id="KW-0677">Repeat</keyword>
<dbReference type="Pfam" id="PF00005">
    <property type="entry name" value="ABC_tran"/>
    <property type="match status" value="2"/>
</dbReference>
<protein>
    <submittedName>
        <fullName evidence="8">Heme ABC transporter ATP-binding protein</fullName>
    </submittedName>
</protein>
<evidence type="ECO:0000256" key="1">
    <source>
        <dbReference type="ARBA" id="ARBA00005417"/>
    </source>
</evidence>
<dbReference type="GO" id="GO:0042626">
    <property type="term" value="F:ATPase-coupled transmembrane transporter activity"/>
    <property type="evidence" value="ECO:0007669"/>
    <property type="project" value="TreeGrafter"/>
</dbReference>
<dbReference type="InterPro" id="IPR003439">
    <property type="entry name" value="ABC_transporter-like_ATP-bd"/>
</dbReference>